<evidence type="ECO:0000256" key="8">
    <source>
        <dbReference type="SAM" id="Phobius"/>
    </source>
</evidence>
<evidence type="ECO:0000256" key="4">
    <source>
        <dbReference type="ARBA" id="ARBA00022989"/>
    </source>
</evidence>
<dbReference type="GO" id="GO:0000271">
    <property type="term" value="P:polysaccharide biosynthetic process"/>
    <property type="evidence" value="ECO:0007669"/>
    <property type="project" value="InterPro"/>
</dbReference>
<evidence type="ECO:0000256" key="3">
    <source>
        <dbReference type="ARBA" id="ARBA00022692"/>
    </source>
</evidence>
<dbReference type="PIRSF" id="PIRSF006298">
    <property type="entry name" value="GtrA_prd"/>
    <property type="match status" value="1"/>
</dbReference>
<feature type="transmembrane region" description="Helical" evidence="8">
    <location>
        <begin position="93"/>
        <end position="118"/>
    </location>
</feature>
<dbReference type="KEGG" id="emo:DM558_02890"/>
<keyword evidence="4 8" id="KW-1133">Transmembrane helix</keyword>
<feature type="domain" description="GtrA/DPMS transmembrane" evidence="9">
    <location>
        <begin position="9"/>
        <end position="118"/>
    </location>
</feature>
<dbReference type="GO" id="GO:0005886">
    <property type="term" value="C:plasma membrane"/>
    <property type="evidence" value="ECO:0007669"/>
    <property type="project" value="TreeGrafter"/>
</dbReference>
<evidence type="ECO:0000256" key="5">
    <source>
        <dbReference type="ARBA" id="ARBA00023136"/>
    </source>
</evidence>
<evidence type="ECO:0000256" key="6">
    <source>
        <dbReference type="ARBA" id="ARBA00025595"/>
    </source>
</evidence>
<keyword evidence="5 8" id="KW-0472">Membrane</keyword>
<protein>
    <recommendedName>
        <fullName evidence="7">Bactoprenol-linked glucose translocase</fullName>
    </recommendedName>
</protein>
<evidence type="ECO:0000313" key="11">
    <source>
        <dbReference type="Proteomes" id="UP000273143"/>
    </source>
</evidence>
<evidence type="ECO:0000259" key="9">
    <source>
        <dbReference type="Pfam" id="PF04138"/>
    </source>
</evidence>
<dbReference type="InterPro" id="IPR051401">
    <property type="entry name" value="GtrA_CellWall_Glycosyl"/>
</dbReference>
<comment type="similarity">
    <text evidence="7">Belongs to the gtrA family.</text>
</comment>
<dbReference type="PANTHER" id="PTHR38459:SF1">
    <property type="entry name" value="PROPHAGE BACTOPRENOL-LINKED GLUCOSE TRANSLOCASE HOMOLOG"/>
    <property type="match status" value="1"/>
</dbReference>
<feature type="transmembrane region" description="Helical" evidence="8">
    <location>
        <begin position="12"/>
        <end position="32"/>
    </location>
</feature>
<dbReference type="Proteomes" id="UP000273143">
    <property type="component" value="Chromosome"/>
</dbReference>
<evidence type="ECO:0000313" key="10">
    <source>
        <dbReference type="EMBL" id="AZS49789.1"/>
    </source>
</evidence>
<dbReference type="AlphaFoldDB" id="A0A3Q9JHN8"/>
<evidence type="ECO:0000256" key="1">
    <source>
        <dbReference type="ARBA" id="ARBA00004141"/>
    </source>
</evidence>
<comment type="function">
    <text evidence="6 7">Involved in O antigen modification. Involved in the translocation of bactoprenol-linked glucose across the cytoplasmic membrane.</text>
</comment>
<dbReference type="Pfam" id="PF04138">
    <property type="entry name" value="GtrA_DPMS_TM"/>
    <property type="match status" value="1"/>
</dbReference>
<keyword evidence="11" id="KW-1185">Reference proteome</keyword>
<evidence type="ECO:0000256" key="7">
    <source>
        <dbReference type="PIRNR" id="PIRNR006298"/>
    </source>
</evidence>
<keyword evidence="2 7" id="KW-0813">Transport</keyword>
<sequence length="120" mass="13892">MSIIHKLGRYTAVGIINTAIHWLVFLLVYYMLKTDQSLSNLVAFLVAVSCSFFLNGYFTFNSRLNIKRYFLFITFMGLISYLVGRLADTAHLLPVFTLVIFTMISFVLGFLWSHFIVFKK</sequence>
<proteinExistence type="inferred from homology"/>
<dbReference type="InterPro" id="IPR007267">
    <property type="entry name" value="GtrA_DPMS_TM"/>
</dbReference>
<comment type="subcellular location">
    <subcellularLocation>
        <location evidence="1">Membrane</location>
        <topology evidence="1">Multi-pass membrane protein</topology>
    </subcellularLocation>
</comment>
<name>A0A3Q9JHN8_9GAMM</name>
<dbReference type="PANTHER" id="PTHR38459">
    <property type="entry name" value="PROPHAGE BACTOPRENOL-LINKED GLUCOSE TRANSLOCASE HOMOLOG"/>
    <property type="match status" value="1"/>
</dbReference>
<feature type="transmembrane region" description="Helical" evidence="8">
    <location>
        <begin position="69"/>
        <end position="87"/>
    </location>
</feature>
<dbReference type="EMBL" id="CP029822">
    <property type="protein sequence ID" value="AZS49789.1"/>
    <property type="molecule type" value="Genomic_DNA"/>
</dbReference>
<feature type="transmembrane region" description="Helical" evidence="8">
    <location>
        <begin position="38"/>
        <end position="57"/>
    </location>
</feature>
<dbReference type="InterPro" id="IPR016480">
    <property type="entry name" value="Glc_translocase_bactprenl-link"/>
</dbReference>
<evidence type="ECO:0000256" key="2">
    <source>
        <dbReference type="ARBA" id="ARBA00022448"/>
    </source>
</evidence>
<accession>A0A3Q9JHN8</accession>
<organism evidence="10 11">
    <name type="scientific">Entomomonas moraniae</name>
    <dbReference type="NCBI Taxonomy" id="2213226"/>
    <lineage>
        <taxon>Bacteria</taxon>
        <taxon>Pseudomonadati</taxon>
        <taxon>Pseudomonadota</taxon>
        <taxon>Gammaproteobacteria</taxon>
        <taxon>Pseudomonadales</taxon>
        <taxon>Pseudomonadaceae</taxon>
        <taxon>Entomomonas</taxon>
    </lineage>
</organism>
<gene>
    <name evidence="10" type="ORF">DM558_02890</name>
</gene>
<keyword evidence="3 8" id="KW-0812">Transmembrane</keyword>
<reference evidence="11" key="1">
    <citation type="submission" date="2018-06" db="EMBL/GenBank/DDBJ databases">
        <title>Complete genome of Pseudomonas insecticola strain QZS01.</title>
        <authorList>
            <person name="Wang J."/>
            <person name="Su Q."/>
        </authorList>
    </citation>
    <scope>NUCLEOTIDE SEQUENCE [LARGE SCALE GENOMIC DNA]</scope>
    <source>
        <strain evidence="11">QZS01</strain>
    </source>
</reference>